<evidence type="ECO:0000256" key="1">
    <source>
        <dbReference type="SAM" id="Phobius"/>
    </source>
</evidence>
<dbReference type="PANTHER" id="PTHR37159">
    <property type="entry name" value="GH11867P"/>
    <property type="match status" value="1"/>
</dbReference>
<organism evidence="2 3">
    <name type="scientific">Culex pipiens pipiens</name>
    <name type="common">Northern house mosquito</name>
    <dbReference type="NCBI Taxonomy" id="38569"/>
    <lineage>
        <taxon>Eukaryota</taxon>
        <taxon>Metazoa</taxon>
        <taxon>Ecdysozoa</taxon>
        <taxon>Arthropoda</taxon>
        <taxon>Hexapoda</taxon>
        <taxon>Insecta</taxon>
        <taxon>Pterygota</taxon>
        <taxon>Neoptera</taxon>
        <taxon>Endopterygota</taxon>
        <taxon>Diptera</taxon>
        <taxon>Nematocera</taxon>
        <taxon>Culicoidea</taxon>
        <taxon>Culicidae</taxon>
        <taxon>Culicinae</taxon>
        <taxon>Culicini</taxon>
        <taxon>Culex</taxon>
        <taxon>Culex</taxon>
    </lineage>
</organism>
<proteinExistence type="predicted"/>
<comment type="caution">
    <text evidence="2">The sequence shown here is derived from an EMBL/GenBank/DDBJ whole genome shotgun (WGS) entry which is preliminary data.</text>
</comment>
<keyword evidence="3" id="KW-1185">Reference proteome</keyword>
<dbReference type="EMBL" id="JBEHCU010006754">
    <property type="protein sequence ID" value="KAL1396291.1"/>
    <property type="molecule type" value="Genomic_DNA"/>
</dbReference>
<keyword evidence="1" id="KW-0472">Membrane</keyword>
<dbReference type="AlphaFoldDB" id="A0ABD1D9F4"/>
<reference evidence="2 3" key="1">
    <citation type="submission" date="2024-05" db="EMBL/GenBank/DDBJ databases">
        <title>Culex pipiens pipiens assembly and annotation.</title>
        <authorList>
            <person name="Alout H."/>
            <person name="Durand T."/>
        </authorList>
    </citation>
    <scope>NUCLEOTIDE SEQUENCE [LARGE SCALE GENOMIC DNA]</scope>
    <source>
        <strain evidence="2">HA-2024</strain>
        <tissue evidence="2">Whole body</tissue>
    </source>
</reference>
<dbReference type="PANTHER" id="PTHR37159:SF1">
    <property type="entry name" value="GH11867P"/>
    <property type="match status" value="1"/>
</dbReference>
<evidence type="ECO:0008006" key="4">
    <source>
        <dbReference type="Google" id="ProtNLM"/>
    </source>
</evidence>
<dbReference type="Proteomes" id="UP001562425">
    <property type="component" value="Unassembled WGS sequence"/>
</dbReference>
<protein>
    <recommendedName>
        <fullName evidence="4">ER-bound oxygenase mpaB/mpaB'/Rubber oxygenase catalytic domain-containing protein</fullName>
    </recommendedName>
</protein>
<keyword evidence="1" id="KW-1133">Transmembrane helix</keyword>
<sequence>MAIPEWYDEAKFKRYAAQAFYKRNAYVVTLSVLYGLIAVMAVPSVLNVLMFTKKSSTPFTAYRRYLLTILHFTIWYRDPLAPGTRFWRSLLYTRKAHDGTIKRTSAAKEGMIISQRDMVLVQFSFAGYVVLKPEMLGIQGSAQEMDDFIHFWRVVGFMLGIHDEYNLCTTDSTTSKRRMQLVLDQMMGPALTSPNEDFYRMTKALLDGMWYYNVTLDYEALLFITFRLNGVAGYGFLEHERKNQLKVTGPVTYEKLSWYSRFIVGRLVHMHEEGLKNCLVRWLMNLQLQFSVLVGICYLPLLAAIKFGWKNAVVKMPK</sequence>
<feature type="transmembrane region" description="Helical" evidence="1">
    <location>
        <begin position="290"/>
        <end position="309"/>
    </location>
</feature>
<feature type="transmembrane region" description="Helical" evidence="1">
    <location>
        <begin position="25"/>
        <end position="49"/>
    </location>
</feature>
<name>A0ABD1D9F4_CULPP</name>
<accession>A0ABD1D9F4</accession>
<gene>
    <name evidence="2" type="ORF">pipiens_010626</name>
</gene>
<evidence type="ECO:0000313" key="3">
    <source>
        <dbReference type="Proteomes" id="UP001562425"/>
    </source>
</evidence>
<evidence type="ECO:0000313" key="2">
    <source>
        <dbReference type="EMBL" id="KAL1396291.1"/>
    </source>
</evidence>
<keyword evidence="1" id="KW-0812">Transmembrane</keyword>